<feature type="binding site" evidence="3">
    <location>
        <position position="259"/>
    </location>
    <ligand>
        <name>Zn(2+)</name>
        <dbReference type="ChEBI" id="CHEBI:29105"/>
    </ligand>
</feature>
<keyword evidence="3" id="KW-0028">Amino-acid biosynthesis</keyword>
<evidence type="ECO:0000256" key="2">
    <source>
        <dbReference type="ARBA" id="ARBA00023002"/>
    </source>
</evidence>
<keyword evidence="2 3" id="KW-0560">Oxidoreductase</keyword>
<feature type="binding site" evidence="3">
    <location>
        <position position="124"/>
    </location>
    <ligand>
        <name>NAD(+)</name>
        <dbReference type="ChEBI" id="CHEBI:57540"/>
    </ligand>
</feature>
<feature type="binding site" evidence="3">
    <location>
        <position position="357"/>
    </location>
    <ligand>
        <name>substrate</name>
    </ligand>
</feature>
<feature type="binding site" evidence="3">
    <location>
        <position position="416"/>
    </location>
    <ligand>
        <name>Zn(2+)</name>
        <dbReference type="ChEBI" id="CHEBI:29105"/>
    </ligand>
</feature>
<evidence type="ECO:0000256" key="1">
    <source>
        <dbReference type="ARBA" id="ARBA00010178"/>
    </source>
</evidence>
<protein>
    <recommendedName>
        <fullName evidence="3">Histidinol dehydrogenase</fullName>
        <shortName evidence="3">HDH</shortName>
        <ecNumber evidence="3">1.1.1.23</ecNumber>
    </recommendedName>
</protein>
<keyword evidence="3" id="KW-0862">Zinc</keyword>
<feature type="binding site" evidence="3">
    <location>
        <position position="187"/>
    </location>
    <ligand>
        <name>NAD(+)</name>
        <dbReference type="ChEBI" id="CHEBI:57540"/>
    </ligand>
</feature>
<dbReference type="PIRSF" id="PIRSF000099">
    <property type="entry name" value="Histidinol_dh"/>
    <property type="match status" value="1"/>
</dbReference>
<dbReference type="SUPFAM" id="SSF53720">
    <property type="entry name" value="ALDH-like"/>
    <property type="match status" value="1"/>
</dbReference>
<dbReference type="Gene3D" id="3.40.50.1980">
    <property type="entry name" value="Nitrogenase molybdenum iron protein domain"/>
    <property type="match status" value="2"/>
</dbReference>
<proteinExistence type="inferred from homology"/>
<dbReference type="CDD" id="cd06572">
    <property type="entry name" value="Histidinol_dh"/>
    <property type="match status" value="1"/>
</dbReference>
<dbReference type="GO" id="GO:0004399">
    <property type="term" value="F:histidinol dehydrogenase activity"/>
    <property type="evidence" value="ECO:0007669"/>
    <property type="project" value="UniProtKB-EC"/>
</dbReference>
<name>A0ABX0XE96_9BACT</name>
<feature type="binding site" evidence="3">
    <location>
        <position position="411"/>
    </location>
    <ligand>
        <name>substrate</name>
    </ligand>
</feature>
<dbReference type="InterPro" id="IPR022695">
    <property type="entry name" value="Histidinol_DH_monofunct"/>
</dbReference>
<dbReference type="PANTHER" id="PTHR21256:SF2">
    <property type="entry name" value="HISTIDINE BIOSYNTHESIS TRIFUNCTIONAL PROTEIN"/>
    <property type="match status" value="1"/>
</dbReference>
<dbReference type="EC" id="1.1.1.23" evidence="3"/>
<comment type="pathway">
    <text evidence="3">Amino-acid biosynthesis; L-histidine biosynthesis; L-histidine from 5-phospho-alpha-D-ribose 1-diphosphate: step 9/9.</text>
</comment>
<comment type="cofactor">
    <cofactor evidence="3">
        <name>Zn(2+)</name>
        <dbReference type="ChEBI" id="CHEBI:29105"/>
    </cofactor>
    <text evidence="3">Binds 1 zinc ion per subunit.</text>
</comment>
<evidence type="ECO:0000256" key="5">
    <source>
        <dbReference type="RuleBase" id="RU004175"/>
    </source>
</evidence>
<reference evidence="6 7" key="1">
    <citation type="submission" date="2020-03" db="EMBL/GenBank/DDBJ databases">
        <title>Genomic Encyclopedia of Type Strains, Phase IV (KMG-IV): sequencing the most valuable type-strain genomes for metagenomic binning, comparative biology and taxonomic classification.</title>
        <authorList>
            <person name="Goeker M."/>
        </authorList>
    </citation>
    <scope>NUCLEOTIDE SEQUENCE [LARGE SCALE GENOMIC DNA]</scope>
    <source>
        <strain evidence="6 7">DSM 105096</strain>
    </source>
</reference>
<feature type="active site" description="Proton acceptor" evidence="3">
    <location>
        <position position="323"/>
    </location>
</feature>
<dbReference type="InterPro" id="IPR016161">
    <property type="entry name" value="Ald_DH/histidinol_DH"/>
</dbReference>
<keyword evidence="3" id="KW-0479">Metal-binding</keyword>
<comment type="caution">
    <text evidence="6">The sequence shown here is derived from an EMBL/GenBank/DDBJ whole genome shotgun (WGS) entry which is preliminary data.</text>
</comment>
<feature type="binding site" evidence="3">
    <location>
        <position position="416"/>
    </location>
    <ligand>
        <name>substrate</name>
    </ligand>
</feature>
<dbReference type="NCBIfam" id="TIGR00069">
    <property type="entry name" value="hisD"/>
    <property type="match status" value="1"/>
</dbReference>
<comment type="function">
    <text evidence="3">Catalyzes the sequential NAD-dependent oxidations of L-histidinol to L-histidinaldehyde and then to L-histidine.</text>
</comment>
<evidence type="ECO:0000313" key="7">
    <source>
        <dbReference type="Proteomes" id="UP000770785"/>
    </source>
</evidence>
<feature type="binding site" evidence="3">
    <location>
        <position position="256"/>
    </location>
    <ligand>
        <name>Zn(2+)</name>
        <dbReference type="ChEBI" id="CHEBI:29105"/>
    </ligand>
</feature>
<dbReference type="Proteomes" id="UP000770785">
    <property type="component" value="Unassembled WGS sequence"/>
</dbReference>
<evidence type="ECO:0000256" key="3">
    <source>
        <dbReference type="HAMAP-Rule" id="MF_01024"/>
    </source>
</evidence>
<feature type="binding site" evidence="3">
    <location>
        <position position="210"/>
    </location>
    <ligand>
        <name>NAD(+)</name>
        <dbReference type="ChEBI" id="CHEBI:57540"/>
    </ligand>
</feature>
<comment type="similarity">
    <text evidence="1 3 4 5">Belongs to the histidinol dehydrogenase family.</text>
</comment>
<keyword evidence="3" id="KW-0520">NAD</keyword>
<dbReference type="EMBL" id="JAATJH010000004">
    <property type="protein sequence ID" value="NJC27077.1"/>
    <property type="molecule type" value="Genomic_DNA"/>
</dbReference>
<evidence type="ECO:0000256" key="4">
    <source>
        <dbReference type="PIRNR" id="PIRNR000099"/>
    </source>
</evidence>
<feature type="binding site" evidence="3">
    <location>
        <position position="324"/>
    </location>
    <ligand>
        <name>substrate</name>
    </ligand>
</feature>
<feature type="binding site" evidence="3">
    <location>
        <position position="256"/>
    </location>
    <ligand>
        <name>substrate</name>
    </ligand>
</feature>
<dbReference type="HAMAP" id="MF_01024">
    <property type="entry name" value="HisD"/>
    <property type="match status" value="1"/>
</dbReference>
<keyword evidence="7" id="KW-1185">Reference proteome</keyword>
<dbReference type="Gene3D" id="1.20.5.1300">
    <property type="match status" value="1"/>
</dbReference>
<dbReference type="PRINTS" id="PR00083">
    <property type="entry name" value="HOLDHDRGNASE"/>
</dbReference>
<comment type="catalytic activity">
    <reaction evidence="3">
        <text>L-histidinol + 2 NAD(+) + H2O = L-histidine + 2 NADH + 3 H(+)</text>
        <dbReference type="Rhea" id="RHEA:20641"/>
        <dbReference type="ChEBI" id="CHEBI:15377"/>
        <dbReference type="ChEBI" id="CHEBI:15378"/>
        <dbReference type="ChEBI" id="CHEBI:57540"/>
        <dbReference type="ChEBI" id="CHEBI:57595"/>
        <dbReference type="ChEBI" id="CHEBI:57699"/>
        <dbReference type="ChEBI" id="CHEBI:57945"/>
        <dbReference type="EC" id="1.1.1.23"/>
    </reaction>
</comment>
<gene>
    <name evidence="3" type="primary">hisD</name>
    <name evidence="6" type="ORF">GGR27_002590</name>
</gene>
<evidence type="ECO:0000313" key="6">
    <source>
        <dbReference type="EMBL" id="NJC27077.1"/>
    </source>
</evidence>
<accession>A0ABX0XE96</accession>
<dbReference type="RefSeq" id="WP_168037847.1">
    <property type="nucleotide sequence ID" value="NZ_JAATJH010000004.1"/>
</dbReference>
<sequence>MNIYDNPSRSDWAELTKRPAKDLTSLRTSVSAIMENVRANGDAAIKELTAKFDGIELQSIQVDQQVIDAAGEKLDPKLREAIRLAKSNIERFHLAQRSRIDEIETMPGVTCWREARPIQKVGLYIPGGTAPLFSTVLMLATPAHIAGCEEVVLCSPPNRETGEIHPAVLYTAGLCGVTKVFRVGGAQAIAAMTYGTESVPSVYKLFGPGNAYVTVAKQLAQLDGLAIDMPAGPSEVLVCADAGAGKEAVAADLLAQAEHGADSQVVLVVGTEEQANTIKQEVDRQLADLPRKEMAGKSIDNSFILVLPERQDQLDYINEYAPEHLILSMAEPRKFAAGIKNAGSIFLGYHTPESVGDYASGTNHTLPTYGYARNYSGVSLDSFVKQITFQELTRAGLEQLGPAVMLMAEAEELVGHGRAVSVRLGQPS</sequence>
<dbReference type="InterPro" id="IPR012131">
    <property type="entry name" value="Hstdl_DH"/>
</dbReference>
<feature type="binding site" evidence="3">
    <location>
        <position position="357"/>
    </location>
    <ligand>
        <name>Zn(2+)</name>
        <dbReference type="ChEBI" id="CHEBI:29105"/>
    </ligand>
</feature>
<feature type="active site" description="Proton acceptor" evidence="3">
    <location>
        <position position="324"/>
    </location>
</feature>
<dbReference type="PANTHER" id="PTHR21256">
    <property type="entry name" value="HISTIDINOL DEHYDROGENASE HDH"/>
    <property type="match status" value="1"/>
</dbReference>
<organism evidence="6 7">
    <name type="scientific">Neolewinella antarctica</name>
    <dbReference type="NCBI Taxonomy" id="442734"/>
    <lineage>
        <taxon>Bacteria</taxon>
        <taxon>Pseudomonadati</taxon>
        <taxon>Bacteroidota</taxon>
        <taxon>Saprospiria</taxon>
        <taxon>Saprospirales</taxon>
        <taxon>Lewinellaceae</taxon>
        <taxon>Neolewinella</taxon>
    </lineage>
</organism>
<keyword evidence="3" id="KW-0368">Histidine biosynthesis</keyword>
<feature type="binding site" evidence="3">
    <location>
        <position position="234"/>
    </location>
    <ligand>
        <name>substrate</name>
    </ligand>
</feature>
<feature type="binding site" evidence="3">
    <location>
        <position position="259"/>
    </location>
    <ligand>
        <name>substrate</name>
    </ligand>
</feature>
<dbReference type="Pfam" id="PF00815">
    <property type="entry name" value="Histidinol_dh"/>
    <property type="match status" value="1"/>
</dbReference>